<evidence type="ECO:0000313" key="2">
    <source>
        <dbReference type="Proteomes" id="UP001292094"/>
    </source>
</evidence>
<gene>
    <name evidence="1" type="ORF">Pmani_014184</name>
</gene>
<dbReference type="InterPro" id="IPR012337">
    <property type="entry name" value="RNaseH-like_sf"/>
</dbReference>
<keyword evidence="2" id="KW-1185">Reference proteome</keyword>
<dbReference type="Proteomes" id="UP001292094">
    <property type="component" value="Unassembled WGS sequence"/>
</dbReference>
<dbReference type="PANTHER" id="PTHR37162:SF1">
    <property type="entry name" value="BED-TYPE DOMAIN-CONTAINING PROTEIN"/>
    <property type="match status" value="1"/>
</dbReference>
<name>A0AAE1UDA8_9EUCA</name>
<dbReference type="SUPFAM" id="SSF53098">
    <property type="entry name" value="Ribonuclease H-like"/>
    <property type="match status" value="1"/>
</dbReference>
<protein>
    <submittedName>
        <fullName evidence="1">Uncharacterized protein</fullName>
    </submittedName>
</protein>
<evidence type="ECO:0000313" key="1">
    <source>
        <dbReference type="EMBL" id="KAK4314479.1"/>
    </source>
</evidence>
<proteinExistence type="predicted"/>
<accession>A0AAE1UDA8</accession>
<dbReference type="PANTHER" id="PTHR37162">
    <property type="entry name" value="HAT FAMILY DIMERISATION DOMAINCONTAINING PROTEIN-RELATED"/>
    <property type="match status" value="1"/>
</dbReference>
<dbReference type="AlphaFoldDB" id="A0AAE1UDA8"/>
<reference evidence="1" key="1">
    <citation type="submission" date="2023-11" db="EMBL/GenBank/DDBJ databases">
        <title>Genome assemblies of two species of porcelain crab, Petrolisthes cinctipes and Petrolisthes manimaculis (Anomura: Porcellanidae).</title>
        <authorList>
            <person name="Angst P."/>
        </authorList>
    </citation>
    <scope>NUCLEOTIDE SEQUENCE</scope>
    <source>
        <strain evidence="1">PB745_02</strain>
        <tissue evidence="1">Gill</tissue>
    </source>
</reference>
<dbReference type="EMBL" id="JAWZYT010001218">
    <property type="protein sequence ID" value="KAK4314479.1"/>
    <property type="molecule type" value="Genomic_DNA"/>
</dbReference>
<sequence length="610" mass="70122">MVCKSGTYVSVANKGIADLQHHVNSQKHTQAVRGESSSMKLTTFFVKKGSKTEEAVTAAEGTYAFHTVKHHNSFSSMDCSSALVKKAFFDSEVAKKFCSAGTKTEAIVNSVLAPHSVNATLKNIEENATAYCGISTDGSNHTSTKVFPIIIQYFDWKNGGLQSKLIEFKETPNETADTIANYVKETIEKNGLSEKLVAFTGDNCNTNFGGLRRSEEGNNVFAKLKKLLQKNLIGVGCPAHILNNCVHQAAERMNIDIENIICKIYHYFHIYTVRTEQLKEYCDFVEVEYRNLLSHSKTRWLSLLPGITRLIQMFPALKSFFLSHDKPPTVIRHFFENEMSEIYLWHMHSLMNVFHTHIQAIERENNSVVEVLESLESVHAMLVERKSQKFMSLKVKGLLAKLRTDGHDEECDKFCAEVDNLYGRCIDYIEKWMKPMEDFSCFKWITLSKSPCWSEVDQCVQYLVDKGIEIDDVKCFDQVCNLKKFVDNYKNDEEFSLLPTHEKWTRYFGTSKNIDFHSELLRIAQFFFAISSHNANVERVFSLMQSQWSKERNKLSVETMKGILTVPYNFRNTSCTDFYSYILNNQDMLKRIKSSEKYAWRHGQESKTEK</sequence>
<comment type="caution">
    <text evidence="1">The sequence shown here is derived from an EMBL/GenBank/DDBJ whole genome shotgun (WGS) entry which is preliminary data.</text>
</comment>
<organism evidence="1 2">
    <name type="scientific">Petrolisthes manimaculis</name>
    <dbReference type="NCBI Taxonomy" id="1843537"/>
    <lineage>
        <taxon>Eukaryota</taxon>
        <taxon>Metazoa</taxon>
        <taxon>Ecdysozoa</taxon>
        <taxon>Arthropoda</taxon>
        <taxon>Crustacea</taxon>
        <taxon>Multicrustacea</taxon>
        <taxon>Malacostraca</taxon>
        <taxon>Eumalacostraca</taxon>
        <taxon>Eucarida</taxon>
        <taxon>Decapoda</taxon>
        <taxon>Pleocyemata</taxon>
        <taxon>Anomura</taxon>
        <taxon>Galatheoidea</taxon>
        <taxon>Porcellanidae</taxon>
        <taxon>Petrolisthes</taxon>
    </lineage>
</organism>